<accession>A0A644SNI3</accession>
<protein>
    <recommendedName>
        <fullName evidence="1">Secretion system C-terminal sorting domain-containing protein</fullName>
    </recommendedName>
</protein>
<name>A0A644SNI3_9ZZZZ</name>
<dbReference type="Pfam" id="PF18962">
    <property type="entry name" value="Por_Secre_tail"/>
    <property type="match status" value="1"/>
</dbReference>
<proteinExistence type="predicted"/>
<evidence type="ECO:0000313" key="2">
    <source>
        <dbReference type="EMBL" id="MPL56195.1"/>
    </source>
</evidence>
<evidence type="ECO:0000259" key="1">
    <source>
        <dbReference type="Pfam" id="PF18962"/>
    </source>
</evidence>
<dbReference type="InterPro" id="IPR026444">
    <property type="entry name" value="Secre_tail"/>
</dbReference>
<reference evidence="2" key="1">
    <citation type="submission" date="2019-08" db="EMBL/GenBank/DDBJ databases">
        <authorList>
            <person name="Kucharzyk K."/>
            <person name="Murdoch R.W."/>
            <person name="Higgins S."/>
            <person name="Loffler F."/>
        </authorList>
    </citation>
    <scope>NUCLEOTIDE SEQUENCE</scope>
</reference>
<feature type="domain" description="Secretion system C-terminal sorting" evidence="1">
    <location>
        <begin position="73"/>
        <end position="150"/>
    </location>
</feature>
<sequence length="152" mass="17539">MKAKILSAFSVAIGFLGFSQTTTEVYFKYDEAGNQRYRGTNISARQAAPDKTKAVTSQKEDEKDKKFWEGVKIYPVPVKDILTLEWTDENNALIENVSLYEHNRVDFVFQQKNIPNINKQVQVDMSKMYMGVYVLSFQLKDGKVISRNIIRE</sequence>
<dbReference type="EMBL" id="VSSQ01000002">
    <property type="protein sequence ID" value="MPL56195.1"/>
    <property type="molecule type" value="Genomic_DNA"/>
</dbReference>
<organism evidence="2">
    <name type="scientific">bioreactor metagenome</name>
    <dbReference type="NCBI Taxonomy" id="1076179"/>
    <lineage>
        <taxon>unclassified sequences</taxon>
        <taxon>metagenomes</taxon>
        <taxon>ecological metagenomes</taxon>
    </lineage>
</organism>
<comment type="caution">
    <text evidence="2">The sequence shown here is derived from an EMBL/GenBank/DDBJ whole genome shotgun (WGS) entry which is preliminary data.</text>
</comment>
<dbReference type="AlphaFoldDB" id="A0A644SNI3"/>
<gene>
    <name evidence="2" type="ORF">SDC9_01677</name>
</gene>